<dbReference type="AlphaFoldDB" id="A0A1G2V708"/>
<dbReference type="SUPFAM" id="SSF53756">
    <property type="entry name" value="UDP-Glycosyltransferase/glycogen phosphorylase"/>
    <property type="match status" value="1"/>
</dbReference>
<dbReference type="Pfam" id="PF13692">
    <property type="entry name" value="Glyco_trans_1_4"/>
    <property type="match status" value="1"/>
</dbReference>
<reference evidence="2 3" key="1">
    <citation type="journal article" date="2016" name="Nat. Commun.">
        <title>Thousands of microbial genomes shed light on interconnected biogeochemical processes in an aquifer system.</title>
        <authorList>
            <person name="Anantharaman K."/>
            <person name="Brown C.T."/>
            <person name="Hug L.A."/>
            <person name="Sharon I."/>
            <person name="Castelle C.J."/>
            <person name="Probst A.J."/>
            <person name="Thomas B.C."/>
            <person name="Singh A."/>
            <person name="Wilkins M.J."/>
            <person name="Karaoz U."/>
            <person name="Brodie E.L."/>
            <person name="Williams K.H."/>
            <person name="Hubbard S.S."/>
            <person name="Banfield J.F."/>
        </authorList>
    </citation>
    <scope>NUCLEOTIDE SEQUENCE [LARGE SCALE GENOMIC DNA]</scope>
</reference>
<keyword evidence="1" id="KW-0808">Transferase</keyword>
<organism evidence="2 3">
    <name type="scientific">Candidatus Zambryskibacteria bacterium RIFOXYD2_FULL_43_10</name>
    <dbReference type="NCBI Taxonomy" id="1802782"/>
    <lineage>
        <taxon>Bacteria</taxon>
        <taxon>Candidatus Zambryskiibacteriota</taxon>
    </lineage>
</organism>
<dbReference type="GO" id="GO:0009103">
    <property type="term" value="P:lipopolysaccharide biosynthetic process"/>
    <property type="evidence" value="ECO:0007669"/>
    <property type="project" value="TreeGrafter"/>
</dbReference>
<comment type="caution">
    <text evidence="2">The sequence shown here is derived from an EMBL/GenBank/DDBJ whole genome shotgun (WGS) entry which is preliminary data.</text>
</comment>
<accession>A0A1G2V708</accession>
<dbReference type="Proteomes" id="UP000176868">
    <property type="component" value="Unassembled WGS sequence"/>
</dbReference>
<dbReference type="GO" id="GO:0016757">
    <property type="term" value="F:glycosyltransferase activity"/>
    <property type="evidence" value="ECO:0007669"/>
    <property type="project" value="TreeGrafter"/>
</dbReference>
<evidence type="ECO:0000313" key="3">
    <source>
        <dbReference type="Proteomes" id="UP000176868"/>
    </source>
</evidence>
<dbReference type="Gene3D" id="3.40.50.2000">
    <property type="entry name" value="Glycogen Phosphorylase B"/>
    <property type="match status" value="1"/>
</dbReference>
<proteinExistence type="predicted"/>
<protein>
    <submittedName>
        <fullName evidence="2">Uncharacterized protein</fullName>
    </submittedName>
</protein>
<dbReference type="CDD" id="cd03801">
    <property type="entry name" value="GT4_PimA-like"/>
    <property type="match status" value="1"/>
</dbReference>
<evidence type="ECO:0000256" key="1">
    <source>
        <dbReference type="ARBA" id="ARBA00022679"/>
    </source>
</evidence>
<dbReference type="PANTHER" id="PTHR46401">
    <property type="entry name" value="GLYCOSYLTRANSFERASE WBBK-RELATED"/>
    <property type="match status" value="1"/>
</dbReference>
<name>A0A1G2V708_9BACT</name>
<evidence type="ECO:0000313" key="2">
    <source>
        <dbReference type="EMBL" id="OHB17392.1"/>
    </source>
</evidence>
<dbReference type="EMBL" id="MHWZ01000022">
    <property type="protein sequence ID" value="OHB17392.1"/>
    <property type="molecule type" value="Genomic_DNA"/>
</dbReference>
<dbReference type="STRING" id="1802782.A2544_02265"/>
<dbReference type="PANTHER" id="PTHR46401:SF2">
    <property type="entry name" value="GLYCOSYLTRANSFERASE WBBK-RELATED"/>
    <property type="match status" value="1"/>
</dbReference>
<sequence>MRLFITTGHVLSNVGGPAQYGPKLKEEFENAGHKVRLISYDAVERILPIGLRHIYFFLKILPSIVWADKVITLDTFSVGVPSVFAAKLSGREIAVRIGGDFLWESYVERTGNKITLKQFNEHIPQLNIKERLIFYFTKILINLADRLAFNTEWQKEIWRETYNISYAKSVVVRNYIPEKQINTSTGTYFLWAGRRIKLKNIDLLKELSKEFEIEIISELSHAQLQEKIKNCYAILLPSFSEVCPNFILEAISYNKPFIMTEETGLKEIYNKGGIFINPFDKKALGKAILEMLDVERYKKYKTELESLNLSHSWQELAKEFTLVWP</sequence>
<gene>
    <name evidence="2" type="ORF">A2544_02265</name>
</gene>